<evidence type="ECO:0000313" key="2">
    <source>
        <dbReference type="EMBL" id="THE09569.1"/>
    </source>
</evidence>
<evidence type="ECO:0000256" key="1">
    <source>
        <dbReference type="SAM" id="Phobius"/>
    </source>
</evidence>
<keyword evidence="1" id="KW-0472">Membrane</keyword>
<dbReference type="OrthoDB" id="2971449at2"/>
<evidence type="ECO:0000313" key="3">
    <source>
        <dbReference type="Proteomes" id="UP000306477"/>
    </source>
</evidence>
<keyword evidence="1" id="KW-0812">Transmembrane</keyword>
<name>A0A4S3PJM2_9BACI</name>
<sequence length="74" mass="8392">MKKLVHSEWKLSVMALQALLGTFIAIFVVQRELNLTFAIGYLIVFAVVVAGNAIYVLYKRKKNNGRGNENQNHE</sequence>
<feature type="transmembrane region" description="Helical" evidence="1">
    <location>
        <begin position="35"/>
        <end position="58"/>
    </location>
</feature>
<proteinExistence type="predicted"/>
<organism evidence="2 3">
    <name type="scientific">Bacillus timonensis</name>
    <dbReference type="NCBI Taxonomy" id="1033734"/>
    <lineage>
        <taxon>Bacteria</taxon>
        <taxon>Bacillati</taxon>
        <taxon>Bacillota</taxon>
        <taxon>Bacilli</taxon>
        <taxon>Bacillales</taxon>
        <taxon>Bacillaceae</taxon>
        <taxon>Bacillus</taxon>
    </lineage>
</organism>
<dbReference type="AlphaFoldDB" id="A0A4S3PJM2"/>
<dbReference type="RefSeq" id="WP_136381657.1">
    <property type="nucleotide sequence ID" value="NZ_SLUB01000072.1"/>
</dbReference>
<comment type="caution">
    <text evidence="2">The sequence shown here is derived from an EMBL/GenBank/DDBJ whole genome shotgun (WGS) entry which is preliminary data.</text>
</comment>
<dbReference type="Proteomes" id="UP000306477">
    <property type="component" value="Unassembled WGS sequence"/>
</dbReference>
<feature type="transmembrane region" description="Helical" evidence="1">
    <location>
        <begin position="12"/>
        <end position="29"/>
    </location>
</feature>
<dbReference type="EMBL" id="SLUB01000072">
    <property type="protein sequence ID" value="THE09569.1"/>
    <property type="molecule type" value="Genomic_DNA"/>
</dbReference>
<keyword evidence="3" id="KW-1185">Reference proteome</keyword>
<gene>
    <name evidence="2" type="ORF">E1I69_21850</name>
</gene>
<keyword evidence="1" id="KW-1133">Transmembrane helix</keyword>
<accession>A0A4S3PJM2</accession>
<reference evidence="2 3" key="1">
    <citation type="journal article" date="2019" name="Indoor Air">
        <title>Impacts of indoor surface finishes on bacterial viability.</title>
        <authorList>
            <person name="Hu J."/>
            <person name="Maamar S.B."/>
            <person name="Glawe A.J."/>
            <person name="Gottel N."/>
            <person name="Gilbert J.A."/>
            <person name="Hartmann E.M."/>
        </authorList>
    </citation>
    <scope>NUCLEOTIDE SEQUENCE [LARGE SCALE GENOMIC DNA]</scope>
    <source>
        <strain evidence="2 3">AF060A6</strain>
    </source>
</reference>
<protein>
    <submittedName>
        <fullName evidence="2">Uncharacterized protein</fullName>
    </submittedName>
</protein>